<keyword evidence="2" id="KW-1185">Reference proteome</keyword>
<dbReference type="Proteomes" id="UP000680206">
    <property type="component" value="Unassembled WGS sequence"/>
</dbReference>
<protein>
    <recommendedName>
        <fullName evidence="3">4Fe-4S ferredoxin-type domain-containing protein</fullName>
    </recommendedName>
</protein>
<evidence type="ECO:0000313" key="2">
    <source>
        <dbReference type="Proteomes" id="UP000680206"/>
    </source>
</evidence>
<evidence type="ECO:0008006" key="3">
    <source>
        <dbReference type="Google" id="ProtNLM"/>
    </source>
</evidence>
<name>A0ABS3RMY3_9ACTN</name>
<evidence type="ECO:0000313" key="1">
    <source>
        <dbReference type="EMBL" id="MBO2458114.1"/>
    </source>
</evidence>
<gene>
    <name evidence="1" type="ORF">J4709_11075</name>
</gene>
<proteinExistence type="predicted"/>
<comment type="caution">
    <text evidence="1">The sequence shown here is derived from an EMBL/GenBank/DDBJ whole genome shotgun (WGS) entry which is preliminary data.</text>
</comment>
<dbReference type="RefSeq" id="WP_208239805.1">
    <property type="nucleotide sequence ID" value="NZ_JAGEPF010000006.1"/>
</dbReference>
<dbReference type="EMBL" id="JAGEPF010000006">
    <property type="protein sequence ID" value="MBO2458114.1"/>
    <property type="molecule type" value="Genomic_DNA"/>
</dbReference>
<sequence length="326" mass="36095">MTSSVTAANICAFVPQHNPSKSRVFALVREKERHSGFAGLEAVATISEAARADALSAALNQYMYDRDEALGFRVRLRAVLADEPESVNAAIQQVLDRVKASEPVNADSPVRGISPFGSFPISACPADGCPACGDCVDSCRECRACDEYADCDCSVPMPPRTASLIHAAAEIYCDEVHDRADEISSGAPLRPHGELWPIPHVASWQSRKFYRRFARAFEDIARDIEGGDLPEPHTMAEEIALHLALDRAAEMVAEEGDEFELFAGGMPESRFDFDFDMLHDSLFEDKDYEYAYLAGRTTVAKPGDLDEWFEDFRSSAPRSKYRGFHR</sequence>
<reference evidence="1 2" key="1">
    <citation type="submission" date="2021-03" db="EMBL/GenBank/DDBJ databases">
        <title>Actinomadura violae sp. nov., isolated from lichen in Thailand.</title>
        <authorList>
            <person name="Kanchanasin P."/>
            <person name="Saeng-In P."/>
            <person name="Phongsopitanun W."/>
            <person name="Yuki M."/>
            <person name="Kudo T."/>
            <person name="Ohkuma M."/>
            <person name="Tanasupawat S."/>
        </authorList>
    </citation>
    <scope>NUCLEOTIDE SEQUENCE [LARGE SCALE GENOMIC DNA]</scope>
    <source>
        <strain evidence="1 2">LCR2-06</strain>
    </source>
</reference>
<organism evidence="1 2">
    <name type="scientific">Actinomadura violacea</name>
    <dbReference type="NCBI Taxonomy" id="2819934"/>
    <lineage>
        <taxon>Bacteria</taxon>
        <taxon>Bacillati</taxon>
        <taxon>Actinomycetota</taxon>
        <taxon>Actinomycetes</taxon>
        <taxon>Streptosporangiales</taxon>
        <taxon>Thermomonosporaceae</taxon>
        <taxon>Actinomadura</taxon>
    </lineage>
</organism>
<accession>A0ABS3RMY3</accession>